<evidence type="ECO:0000256" key="6">
    <source>
        <dbReference type="ARBA" id="ARBA00023163"/>
    </source>
</evidence>
<dbReference type="Pfam" id="PF02701">
    <property type="entry name" value="Zn_ribbon_Dof"/>
    <property type="match status" value="1"/>
</dbReference>
<proteinExistence type="predicted"/>
<evidence type="ECO:0000256" key="9">
    <source>
        <dbReference type="SAM" id="MobiDB-lite"/>
    </source>
</evidence>
<dbReference type="GO" id="GO:0008270">
    <property type="term" value="F:zinc ion binding"/>
    <property type="evidence" value="ECO:0007669"/>
    <property type="project" value="UniProtKB-KW"/>
</dbReference>
<dbReference type="PROSITE" id="PS50884">
    <property type="entry name" value="ZF_DOF_2"/>
    <property type="match status" value="1"/>
</dbReference>
<keyword evidence="5 8" id="KW-0238">DNA-binding</keyword>
<evidence type="ECO:0000256" key="4">
    <source>
        <dbReference type="ARBA" id="ARBA00023015"/>
    </source>
</evidence>
<keyword evidence="1" id="KW-0479">Metal-binding</keyword>
<feature type="compositionally biased region" description="Polar residues" evidence="9">
    <location>
        <begin position="42"/>
        <end position="57"/>
    </location>
</feature>
<evidence type="ECO:0000313" key="12">
    <source>
        <dbReference type="Proteomes" id="UP001327560"/>
    </source>
</evidence>
<evidence type="ECO:0000256" key="5">
    <source>
        <dbReference type="ARBA" id="ARBA00023125"/>
    </source>
</evidence>
<dbReference type="Proteomes" id="UP001327560">
    <property type="component" value="Chromosome 3"/>
</dbReference>
<dbReference type="GO" id="GO:0005634">
    <property type="term" value="C:nucleus"/>
    <property type="evidence" value="ECO:0007669"/>
    <property type="project" value="UniProtKB-SubCell"/>
</dbReference>
<reference evidence="11 12" key="1">
    <citation type="submission" date="2023-10" db="EMBL/GenBank/DDBJ databases">
        <title>Chromosome-scale genome assembly provides insights into flower coloration mechanisms of Canna indica.</title>
        <authorList>
            <person name="Li C."/>
        </authorList>
    </citation>
    <scope>NUCLEOTIDE SEQUENCE [LARGE SCALE GENOMIC DNA]</scope>
    <source>
        <tissue evidence="11">Flower</tissue>
    </source>
</reference>
<evidence type="ECO:0000256" key="2">
    <source>
        <dbReference type="ARBA" id="ARBA00022771"/>
    </source>
</evidence>
<keyword evidence="4" id="KW-0805">Transcription regulation</keyword>
<dbReference type="AlphaFoldDB" id="A0AAQ3K2Y2"/>
<keyword evidence="3" id="KW-0862">Zinc</keyword>
<keyword evidence="6" id="KW-0804">Transcription</keyword>
<accession>A0AAQ3K2Y2</accession>
<dbReference type="GO" id="GO:0003677">
    <property type="term" value="F:DNA binding"/>
    <property type="evidence" value="ECO:0007669"/>
    <property type="project" value="UniProtKB-UniRule"/>
</dbReference>
<feature type="compositionally biased region" description="Basic and acidic residues" evidence="9">
    <location>
        <begin position="203"/>
        <end position="212"/>
    </location>
</feature>
<feature type="compositionally biased region" description="Basic and acidic residues" evidence="9">
    <location>
        <begin position="21"/>
        <end position="41"/>
    </location>
</feature>
<dbReference type="InterPro" id="IPR003851">
    <property type="entry name" value="Znf_Dof"/>
</dbReference>
<evidence type="ECO:0000259" key="10">
    <source>
        <dbReference type="PROSITE" id="PS50884"/>
    </source>
</evidence>
<feature type="compositionally biased region" description="Basic and acidic residues" evidence="9">
    <location>
        <begin position="72"/>
        <end position="81"/>
    </location>
</feature>
<organism evidence="11 12">
    <name type="scientific">Canna indica</name>
    <name type="common">Indian-shot</name>
    <dbReference type="NCBI Taxonomy" id="4628"/>
    <lineage>
        <taxon>Eukaryota</taxon>
        <taxon>Viridiplantae</taxon>
        <taxon>Streptophyta</taxon>
        <taxon>Embryophyta</taxon>
        <taxon>Tracheophyta</taxon>
        <taxon>Spermatophyta</taxon>
        <taxon>Magnoliopsida</taxon>
        <taxon>Liliopsida</taxon>
        <taxon>Zingiberales</taxon>
        <taxon>Cannaceae</taxon>
        <taxon>Canna</taxon>
    </lineage>
</organism>
<feature type="domain" description="Dof-type" evidence="10">
    <location>
        <begin position="83"/>
        <end position="137"/>
    </location>
</feature>
<dbReference type="PANTHER" id="PTHR31089">
    <property type="entry name" value="CYCLIC DOF FACTOR 2"/>
    <property type="match status" value="1"/>
</dbReference>
<sequence>MAEEGDTAIKLFGKTIPLRVISRDDEKNMNLESEDGQKENESSATSTSVNQTPPSATQDDEDGESKSSISKEQTDQKKEEENLPCPRCKSAATKFCYYNNYNVNQPRHFCKNCQRYWTAGGAMRNVPVGAGRRKNKHAPRCRHVTISDSSAHTAANEPLLYPASSTPSVFPAEAYWSCGVPPGAWSFPWLLPSTAAASVLGKHSRDGNTTKEDDPEEAAKSSMCAMVNGRRGLFRAFHAEGEMKNHGLGELLLLHANPAAISRSINFQESSYRREV</sequence>
<dbReference type="PROSITE" id="PS01361">
    <property type="entry name" value="ZF_DOF_1"/>
    <property type="match status" value="1"/>
</dbReference>
<dbReference type="PANTHER" id="PTHR31089:SF75">
    <property type="entry name" value="CYCLIC DOF FACTOR 2"/>
    <property type="match status" value="1"/>
</dbReference>
<feature type="region of interest" description="Disordered" evidence="9">
    <location>
        <begin position="1"/>
        <end position="84"/>
    </location>
</feature>
<evidence type="ECO:0000256" key="7">
    <source>
        <dbReference type="ARBA" id="ARBA00023242"/>
    </source>
</evidence>
<dbReference type="EMBL" id="CP136892">
    <property type="protein sequence ID" value="WOL01044.1"/>
    <property type="molecule type" value="Genomic_DNA"/>
</dbReference>
<evidence type="ECO:0000256" key="8">
    <source>
        <dbReference type="PROSITE-ProRule" id="PRU00071"/>
    </source>
</evidence>
<name>A0AAQ3K2Y2_9LILI</name>
<keyword evidence="12" id="KW-1185">Reference proteome</keyword>
<evidence type="ECO:0000256" key="3">
    <source>
        <dbReference type="ARBA" id="ARBA00022833"/>
    </source>
</evidence>
<dbReference type="InterPro" id="IPR045174">
    <property type="entry name" value="Dof"/>
</dbReference>
<keyword evidence="2 8" id="KW-0863">Zinc-finger</keyword>
<evidence type="ECO:0000313" key="11">
    <source>
        <dbReference type="EMBL" id="WOL01044.1"/>
    </source>
</evidence>
<gene>
    <name evidence="11" type="ORF">Cni_G09757</name>
</gene>
<evidence type="ECO:0000256" key="1">
    <source>
        <dbReference type="ARBA" id="ARBA00022723"/>
    </source>
</evidence>
<keyword evidence="7 8" id="KW-0539">Nucleus</keyword>
<feature type="region of interest" description="Disordered" evidence="9">
    <location>
        <begin position="201"/>
        <end position="220"/>
    </location>
</feature>
<protein>
    <submittedName>
        <fullName evidence="11">Cyclic dof factor 1-like</fullName>
    </submittedName>
</protein>
<comment type="subcellular location">
    <subcellularLocation>
        <location evidence="8">Nucleus</location>
    </subcellularLocation>
</comment>
<dbReference type="GO" id="GO:0003700">
    <property type="term" value="F:DNA-binding transcription factor activity"/>
    <property type="evidence" value="ECO:0007669"/>
    <property type="project" value="InterPro"/>
</dbReference>